<dbReference type="PANTHER" id="PTHR24321:SF11">
    <property type="entry name" value="BLR0893 PROTEIN"/>
    <property type="match status" value="1"/>
</dbReference>
<dbReference type="Gene3D" id="3.40.50.720">
    <property type="entry name" value="NAD(P)-binding Rossmann-like Domain"/>
    <property type="match status" value="1"/>
</dbReference>
<dbReference type="PROSITE" id="PS00061">
    <property type="entry name" value="ADH_SHORT"/>
    <property type="match status" value="1"/>
</dbReference>
<dbReference type="CDD" id="cd05233">
    <property type="entry name" value="SDR_c"/>
    <property type="match status" value="1"/>
</dbReference>
<dbReference type="InterPro" id="IPR057326">
    <property type="entry name" value="KR_dom"/>
</dbReference>
<dbReference type="InterPro" id="IPR020904">
    <property type="entry name" value="Sc_DH/Rdtase_CS"/>
</dbReference>
<dbReference type="SUPFAM" id="SSF51735">
    <property type="entry name" value="NAD(P)-binding Rossmann-fold domains"/>
    <property type="match status" value="1"/>
</dbReference>
<dbReference type="GO" id="GO:0016491">
    <property type="term" value="F:oxidoreductase activity"/>
    <property type="evidence" value="ECO:0007669"/>
    <property type="project" value="UniProtKB-KW"/>
</dbReference>
<keyword evidence="5" id="KW-1185">Reference proteome</keyword>
<dbReference type="PRINTS" id="PR00081">
    <property type="entry name" value="GDHRDH"/>
</dbReference>
<accession>A0A4P6K4B9</accession>
<keyword evidence="2" id="KW-0560">Oxidoreductase</keyword>
<dbReference type="Proteomes" id="UP000290365">
    <property type="component" value="Chromosome"/>
</dbReference>
<dbReference type="InterPro" id="IPR002347">
    <property type="entry name" value="SDR_fam"/>
</dbReference>
<dbReference type="OrthoDB" id="9803333at2"/>
<evidence type="ECO:0000256" key="1">
    <source>
        <dbReference type="ARBA" id="ARBA00006484"/>
    </source>
</evidence>
<sequence>MFNFEKKVVLVTGATSGMGRDTALAFAKAGASVALVGRRQKEGTAAVENIKSNGGNAIFLQADLASGEQAIVDVIASTVAIYGRLDVAFNNAGIQGRSGSITEASESEWDDVLNLNLKSVGLACKHEFLQFLKQGGGGVIVNTSSFLSLGAVAGSSIYAASKGGLDALTRNLALEGGPHNIRVNAVNPGAIITEMFRRTVDPESDAALPIKNAVPLQKRLGTGDDVAGTVLWLCSEASSYVTGQTILVDGGLTIHTL</sequence>
<dbReference type="FunFam" id="3.40.50.720:FF:000084">
    <property type="entry name" value="Short-chain dehydrogenase reductase"/>
    <property type="match status" value="1"/>
</dbReference>
<dbReference type="SMART" id="SM00822">
    <property type="entry name" value="PKS_KR"/>
    <property type="match status" value="1"/>
</dbReference>
<evidence type="ECO:0000313" key="4">
    <source>
        <dbReference type="EMBL" id="QBD83024.1"/>
    </source>
</evidence>
<feature type="domain" description="Ketoreductase" evidence="3">
    <location>
        <begin position="7"/>
        <end position="195"/>
    </location>
</feature>
<dbReference type="RefSeq" id="WP_129894092.1">
    <property type="nucleotide sequence ID" value="NZ_CP035758.1"/>
</dbReference>
<protein>
    <submittedName>
        <fullName evidence="4">SDR family oxidoreductase</fullName>
    </submittedName>
</protein>
<dbReference type="EMBL" id="CP035758">
    <property type="protein sequence ID" value="QBD83024.1"/>
    <property type="molecule type" value="Genomic_DNA"/>
</dbReference>
<dbReference type="InterPro" id="IPR036291">
    <property type="entry name" value="NAD(P)-bd_dom_sf"/>
</dbReference>
<evidence type="ECO:0000259" key="3">
    <source>
        <dbReference type="SMART" id="SM00822"/>
    </source>
</evidence>
<proteinExistence type="inferred from homology"/>
<dbReference type="PANTHER" id="PTHR24321">
    <property type="entry name" value="DEHYDROGENASES, SHORT CHAIN"/>
    <property type="match status" value="1"/>
</dbReference>
<organism evidence="4 5">
    <name type="scientific">Ktedonosporobacter rubrisoli</name>
    <dbReference type="NCBI Taxonomy" id="2509675"/>
    <lineage>
        <taxon>Bacteria</taxon>
        <taxon>Bacillati</taxon>
        <taxon>Chloroflexota</taxon>
        <taxon>Ktedonobacteria</taxon>
        <taxon>Ktedonobacterales</taxon>
        <taxon>Ktedonosporobacteraceae</taxon>
        <taxon>Ktedonosporobacter</taxon>
    </lineage>
</organism>
<evidence type="ECO:0000313" key="5">
    <source>
        <dbReference type="Proteomes" id="UP000290365"/>
    </source>
</evidence>
<name>A0A4P6K4B9_KTERU</name>
<comment type="similarity">
    <text evidence="1">Belongs to the short-chain dehydrogenases/reductases (SDR) family.</text>
</comment>
<dbReference type="Pfam" id="PF13561">
    <property type="entry name" value="adh_short_C2"/>
    <property type="match status" value="1"/>
</dbReference>
<gene>
    <name evidence="4" type="ORF">EPA93_46505</name>
</gene>
<dbReference type="AlphaFoldDB" id="A0A4P6K4B9"/>
<evidence type="ECO:0000256" key="2">
    <source>
        <dbReference type="ARBA" id="ARBA00023002"/>
    </source>
</evidence>
<reference evidence="4 5" key="1">
    <citation type="submission" date="2019-01" db="EMBL/GenBank/DDBJ databases">
        <title>Ktedonosporobacter rubrisoli SCAWS-G2.</title>
        <authorList>
            <person name="Huang Y."/>
            <person name="Yan B."/>
        </authorList>
    </citation>
    <scope>NUCLEOTIDE SEQUENCE [LARGE SCALE GENOMIC DNA]</scope>
    <source>
        <strain evidence="4 5">SCAWS-G2</strain>
    </source>
</reference>
<dbReference type="KEGG" id="kbs:EPA93_46505"/>
<dbReference type="PRINTS" id="PR00080">
    <property type="entry name" value="SDRFAMILY"/>
</dbReference>